<reference evidence="2" key="3">
    <citation type="journal article" date="2000" name="Genome Res.">
        <title>RIKEN integrated sequence analysis (RISA) system--384-format sequencing pipeline with 384 multicapillary sequencer.</title>
        <authorList>
            <person name="Shibata K."/>
            <person name="Itoh M."/>
            <person name="Aizawa K."/>
            <person name="Nagaoka S."/>
            <person name="Sasaki N."/>
            <person name="Carninci P."/>
            <person name="Konno H."/>
            <person name="Akiyama J."/>
            <person name="Nishi K."/>
            <person name="Kitsunai T."/>
            <person name="Tashiro H."/>
            <person name="Itoh M."/>
            <person name="Sumi N."/>
            <person name="Ishii Y."/>
            <person name="Nakamura S."/>
            <person name="Hazama M."/>
            <person name="Nishine T."/>
            <person name="Harada A."/>
            <person name="Yamamoto R."/>
            <person name="Matsumoto H."/>
            <person name="Sakaguchi S."/>
            <person name="Ikegami T."/>
            <person name="Kashiwagi K."/>
            <person name="Fujiwake S."/>
            <person name="Inoue K."/>
            <person name="Togawa Y."/>
            <person name="Izawa M."/>
            <person name="Ohara E."/>
            <person name="Watahiki M."/>
            <person name="Yoneda Y."/>
            <person name="Ishikawa T."/>
            <person name="Ozawa K."/>
            <person name="Tanaka T."/>
            <person name="Matsuura S."/>
            <person name="Kawai J."/>
            <person name="Okazaki Y."/>
            <person name="Muramatsu M."/>
            <person name="Inoue Y."/>
            <person name="Kira A."/>
            <person name="Hayashizaki Y."/>
        </authorList>
    </citation>
    <scope>NUCLEOTIDE SEQUENCE</scope>
    <source>
        <strain evidence="2">C57BL/6J</strain>
        <tissue evidence="2">Thymus</tissue>
    </source>
</reference>
<dbReference type="AlphaFoldDB" id="Q3UZ49"/>
<dbReference type="EMBL" id="AK134097">
    <property type="protein sequence ID" value="BAE22011.1"/>
    <property type="molecule type" value="mRNA"/>
</dbReference>
<sequence>MCPEELSFTNSEEAVEPMQRCDCLGLDLLLSVWGVRAVAARRNSSTELIGFRLWDIKGRDKGYRMIWGGQAFILKPLEGLVLERMPLQEDTALQQAPQAWESLEPLQSYSPVRLFPASHTSRSSAWLSHRMQGDVCLTVLSLVSTDSNKKPQARDSRRKFAERVVETGGPGSSPGLAVLLL</sequence>
<reference evidence="2" key="2">
    <citation type="journal article" date="2000" name="Genome Res.">
        <title>Normalization and subtraction of cap-trapper-selected cDNAs to prepare full-length cDNA libraries for rapid discovery of new genes.</title>
        <authorList>
            <person name="Carninci P."/>
            <person name="Shibata Y."/>
            <person name="Hayatsu N."/>
            <person name="Sugahara Y."/>
            <person name="Shibata K."/>
            <person name="Itoh M."/>
            <person name="Konno H."/>
            <person name="Okazaki Y."/>
            <person name="Muramatsu M."/>
            <person name="Hayashizaki Y."/>
        </authorList>
    </citation>
    <scope>NUCLEOTIDE SEQUENCE</scope>
    <source>
        <strain evidence="2">C57BL/6J</strain>
        <tissue evidence="2">Thymus</tissue>
    </source>
</reference>
<reference evidence="2" key="5">
    <citation type="journal article" date="2002" name="Nature">
        <title>Analysis of the mouse transcriptome based on functional annotation of 60,770 full-length cDNAs.</title>
        <authorList>
            <consortium name="The FANTOM Consortium and the RIKEN Genome Exploration Research Group Phase I and II Team"/>
        </authorList>
    </citation>
    <scope>NUCLEOTIDE SEQUENCE</scope>
    <source>
        <strain evidence="2">C57BL/6J</strain>
        <tissue evidence="2">Thymus</tissue>
    </source>
</reference>
<feature type="compositionally biased region" description="Basic and acidic residues" evidence="1">
    <location>
        <begin position="148"/>
        <end position="165"/>
    </location>
</feature>
<organism evidence="2">
    <name type="scientific">Mus musculus</name>
    <name type="common">Mouse</name>
    <dbReference type="NCBI Taxonomy" id="10090"/>
    <lineage>
        <taxon>Eukaryota</taxon>
        <taxon>Metazoa</taxon>
        <taxon>Chordata</taxon>
        <taxon>Craniata</taxon>
        <taxon>Vertebrata</taxon>
        <taxon>Euteleostomi</taxon>
        <taxon>Mammalia</taxon>
        <taxon>Eutheria</taxon>
        <taxon>Euarchontoglires</taxon>
        <taxon>Glires</taxon>
        <taxon>Rodentia</taxon>
        <taxon>Myomorpha</taxon>
        <taxon>Muroidea</taxon>
        <taxon>Muridae</taxon>
        <taxon>Murinae</taxon>
        <taxon>Mus</taxon>
        <taxon>Mus</taxon>
    </lineage>
</organism>
<accession>Q3UZ49</accession>
<proteinExistence type="evidence at transcript level"/>
<name>Q3UZ49_MOUSE</name>
<evidence type="ECO:0000313" key="3">
    <source>
        <dbReference type="MGI" id="MGI:5011512"/>
    </source>
</evidence>
<reference evidence="2" key="1">
    <citation type="journal article" date="1999" name="Methods Enzymol.">
        <title>High-efficiency full-length cDNA cloning.</title>
        <authorList>
            <person name="Carninci P."/>
            <person name="Hayashizaki Y."/>
        </authorList>
    </citation>
    <scope>NUCLEOTIDE SEQUENCE</scope>
    <source>
        <strain evidence="2">C57BL/6J</strain>
        <tissue evidence="2">Thymus</tissue>
    </source>
</reference>
<evidence type="ECO:0000313" key="2">
    <source>
        <dbReference type="EMBL" id="BAE22011.1"/>
    </source>
</evidence>
<reference evidence="2" key="6">
    <citation type="submission" date="2004-03" db="EMBL/GenBank/DDBJ databases">
        <authorList>
            <person name="Arakawa T."/>
            <person name="Carninci P."/>
            <person name="Fukuda S."/>
            <person name="Hashizume W."/>
            <person name="Hayashida K."/>
            <person name="Hori F."/>
            <person name="Iida J."/>
            <person name="Imamura K."/>
            <person name="Imotani K."/>
            <person name="Itoh M."/>
            <person name="Kanagawa S."/>
            <person name="Kawai J."/>
            <person name="Kojima M."/>
            <person name="Konno H."/>
            <person name="Murata M."/>
            <person name="Nakamura M."/>
            <person name="Ninomiya N."/>
            <person name="Nishiyori H."/>
            <person name="Nomura K."/>
            <person name="Ohno M."/>
            <person name="Sakazume N."/>
            <person name="Sano H."/>
            <person name="Sasaki D."/>
            <person name="Shibata K."/>
            <person name="Shiraki T."/>
            <person name="Tagami M."/>
            <person name="Tagami Y."/>
            <person name="Waki K."/>
            <person name="Watahiki A."/>
            <person name="Muramatsu M."/>
            <person name="Hayashizaki Y."/>
        </authorList>
    </citation>
    <scope>NUCLEOTIDE SEQUENCE</scope>
    <source>
        <strain evidence="2">C57BL/6J</strain>
        <tissue evidence="2">Thymus</tissue>
    </source>
</reference>
<reference evidence="2" key="7">
    <citation type="journal article" date="2005" name="Science">
        <title>The Transcriptional Landscape of the Mammalian Genome.</title>
        <authorList>
            <consortium name="The FANTOM Consortium"/>
            <consortium name="Riken Genome Exploration Research Group and Genome Science Group (Genome Network Project Core Group)"/>
        </authorList>
    </citation>
    <scope>NUCLEOTIDE SEQUENCE</scope>
    <source>
        <strain evidence="2">C57BL/6J</strain>
        <tissue evidence="2">Thymus</tissue>
    </source>
</reference>
<reference evidence="2" key="8">
    <citation type="journal article" date="2005" name="Science">
        <title>Antisense Transcription in the Mammalian Transcriptome.</title>
        <authorList>
            <consortium name="RIKEN Genome Exploration Research Group and Genome Science Group (Genome Network Project Core Group) and the FANTOM Consortium"/>
        </authorList>
    </citation>
    <scope>NUCLEOTIDE SEQUENCE</scope>
    <source>
        <strain evidence="2">C57BL/6J</strain>
        <tissue evidence="2">Thymus</tissue>
    </source>
</reference>
<dbReference type="AGR" id="MGI:5011512"/>
<protein>
    <submittedName>
        <fullName evidence="2">Uncharacterized protein</fullName>
    </submittedName>
</protein>
<reference evidence="2" key="4">
    <citation type="journal article" date="2001" name="Nature">
        <title>Functional annotation of a full-length mouse cDNA collection.</title>
        <authorList>
            <consortium name="The RIKEN Genome Exploration Research Group Phase II Team and the FANTOM Consortium"/>
        </authorList>
    </citation>
    <scope>NUCLEOTIDE SEQUENCE</scope>
    <source>
        <strain evidence="2">C57BL/6J</strain>
        <tissue evidence="2">Thymus</tissue>
    </source>
</reference>
<evidence type="ECO:0000256" key="1">
    <source>
        <dbReference type="SAM" id="MobiDB-lite"/>
    </source>
</evidence>
<gene>
    <name evidence="3" type="primary">Gm19327</name>
</gene>
<dbReference type="MGI" id="MGI:5011512">
    <property type="gene designation" value="Gm19327"/>
</dbReference>
<feature type="region of interest" description="Disordered" evidence="1">
    <location>
        <begin position="148"/>
        <end position="170"/>
    </location>
</feature>